<evidence type="ECO:0000256" key="3">
    <source>
        <dbReference type="PROSITE-ProRule" id="PRU00277"/>
    </source>
</evidence>
<evidence type="ECO:0000256" key="6">
    <source>
        <dbReference type="SAM" id="Phobius"/>
    </source>
</evidence>
<dbReference type="SMART" id="SM00028">
    <property type="entry name" value="TPR"/>
    <property type="match status" value="3"/>
</dbReference>
<keyword evidence="3" id="KW-0413">Isomerase</keyword>
<accession>A0A835YDN3</accession>
<comment type="caution">
    <text evidence="8">The sequence shown here is derived from an EMBL/GenBank/DDBJ whole genome shotgun (WGS) entry which is preliminary data.</text>
</comment>
<dbReference type="PROSITE" id="PS50059">
    <property type="entry name" value="FKBP_PPIASE"/>
    <property type="match status" value="1"/>
</dbReference>
<proteinExistence type="predicted"/>
<dbReference type="FunFam" id="1.25.40.10:FF:000052">
    <property type="entry name" value="Aryl-hydrocarbon-interacting protein-like 1"/>
    <property type="match status" value="1"/>
</dbReference>
<sequence>MFMDTRTDKETEEPMVVVAGRDTAATETGLCLAAATMAKGERALVYVLDPLYGYGARGSFSFPCVPPSAQLVYELEMLSWEGIEEGDTDRDRGSLLYEERMERAERRRLAGNELFKEGRWKDALAKYAMALSYMDEDFIYQLDGHYLDKAEKLKVLVHLNMAACQLKTEDYNTAIYNCGQVLNMDPKNVKALFRRGKARLALGRTEEAKEDLEAARKLDPSDAGIIAELRLLAKVQGEEKKAQEQLFKGKIAAPVAASSSSSAPAAAASASAAADGASAPSAAASASAADATERSGGAASTSAASAAAAGGGQPSKRAAAAAKGPRQQQDARAAAAAAKSTPASRKAVPERHWLVAMLLGWLASLLAIFGVRLGAKAQKAGRAR</sequence>
<dbReference type="EC" id="5.2.1.8" evidence="3"/>
<evidence type="ECO:0000313" key="8">
    <source>
        <dbReference type="EMBL" id="KAG2500970.1"/>
    </source>
</evidence>
<feature type="transmembrane region" description="Helical" evidence="6">
    <location>
        <begin position="353"/>
        <end position="375"/>
    </location>
</feature>
<evidence type="ECO:0000256" key="4">
    <source>
        <dbReference type="PROSITE-ProRule" id="PRU00339"/>
    </source>
</evidence>
<dbReference type="InterPro" id="IPR001179">
    <property type="entry name" value="PPIase_FKBP_dom"/>
</dbReference>
<gene>
    <name evidence="8" type="ORF">HYH03_000792</name>
</gene>
<evidence type="ECO:0000313" key="9">
    <source>
        <dbReference type="Proteomes" id="UP000612055"/>
    </source>
</evidence>
<dbReference type="AlphaFoldDB" id="A0A835YDN3"/>
<dbReference type="InterPro" id="IPR019734">
    <property type="entry name" value="TPR_rpt"/>
</dbReference>
<keyword evidence="6" id="KW-0472">Membrane</keyword>
<evidence type="ECO:0000259" key="7">
    <source>
        <dbReference type="PROSITE" id="PS50059"/>
    </source>
</evidence>
<dbReference type="GO" id="GO:0003755">
    <property type="term" value="F:peptidyl-prolyl cis-trans isomerase activity"/>
    <property type="evidence" value="ECO:0007669"/>
    <property type="project" value="UniProtKB-KW"/>
</dbReference>
<dbReference type="OrthoDB" id="433738at2759"/>
<dbReference type="InterPro" id="IPR050754">
    <property type="entry name" value="FKBP4/5/8-like"/>
</dbReference>
<dbReference type="Gene3D" id="1.25.40.10">
    <property type="entry name" value="Tetratricopeptide repeat domain"/>
    <property type="match status" value="1"/>
</dbReference>
<name>A0A835YDN3_9CHLO</name>
<protein>
    <recommendedName>
        <fullName evidence="3">peptidylprolyl isomerase</fullName>
        <ecNumber evidence="3">5.2.1.8</ecNumber>
    </recommendedName>
</protein>
<feature type="domain" description="PPIase FKBP-type" evidence="7">
    <location>
        <begin position="1"/>
        <end position="81"/>
    </location>
</feature>
<dbReference type="Gene3D" id="3.10.50.40">
    <property type="match status" value="1"/>
</dbReference>
<keyword evidence="6" id="KW-1133">Transmembrane helix</keyword>
<dbReference type="InterPro" id="IPR011990">
    <property type="entry name" value="TPR-like_helical_dom_sf"/>
</dbReference>
<keyword evidence="9" id="KW-1185">Reference proteome</keyword>
<keyword evidence="1" id="KW-0677">Repeat</keyword>
<dbReference type="PANTHER" id="PTHR46512:SF12">
    <property type="entry name" value="PEPTIDYLPROLYL ISOMERASE"/>
    <property type="match status" value="1"/>
</dbReference>
<evidence type="ECO:0000256" key="2">
    <source>
        <dbReference type="ARBA" id="ARBA00022803"/>
    </source>
</evidence>
<keyword evidence="6" id="KW-0812">Transmembrane</keyword>
<organism evidence="8 9">
    <name type="scientific">Edaphochlamys debaryana</name>
    <dbReference type="NCBI Taxonomy" id="47281"/>
    <lineage>
        <taxon>Eukaryota</taxon>
        <taxon>Viridiplantae</taxon>
        <taxon>Chlorophyta</taxon>
        <taxon>core chlorophytes</taxon>
        <taxon>Chlorophyceae</taxon>
        <taxon>CS clade</taxon>
        <taxon>Chlamydomonadales</taxon>
        <taxon>Chlamydomonadales incertae sedis</taxon>
        <taxon>Edaphochlamys</taxon>
    </lineage>
</organism>
<dbReference type="Proteomes" id="UP000612055">
    <property type="component" value="Unassembled WGS sequence"/>
</dbReference>
<dbReference type="PROSITE" id="PS50005">
    <property type="entry name" value="TPR"/>
    <property type="match status" value="1"/>
</dbReference>
<dbReference type="PANTHER" id="PTHR46512">
    <property type="entry name" value="PEPTIDYLPROLYL ISOMERASE"/>
    <property type="match status" value="1"/>
</dbReference>
<dbReference type="SUPFAM" id="SSF48452">
    <property type="entry name" value="TPR-like"/>
    <property type="match status" value="1"/>
</dbReference>
<reference evidence="8" key="1">
    <citation type="journal article" date="2020" name="bioRxiv">
        <title>Comparative genomics of Chlamydomonas.</title>
        <authorList>
            <person name="Craig R.J."/>
            <person name="Hasan A.R."/>
            <person name="Ness R.W."/>
            <person name="Keightley P.D."/>
        </authorList>
    </citation>
    <scope>NUCLEOTIDE SEQUENCE</scope>
    <source>
        <strain evidence="8">CCAP 11/70</strain>
    </source>
</reference>
<dbReference type="Pfam" id="PF14559">
    <property type="entry name" value="TPR_19"/>
    <property type="match status" value="1"/>
</dbReference>
<dbReference type="InterPro" id="IPR046357">
    <property type="entry name" value="PPIase_dom_sf"/>
</dbReference>
<comment type="catalytic activity">
    <reaction evidence="3">
        <text>[protein]-peptidylproline (omega=180) = [protein]-peptidylproline (omega=0)</text>
        <dbReference type="Rhea" id="RHEA:16237"/>
        <dbReference type="Rhea" id="RHEA-COMP:10747"/>
        <dbReference type="Rhea" id="RHEA-COMP:10748"/>
        <dbReference type="ChEBI" id="CHEBI:83833"/>
        <dbReference type="ChEBI" id="CHEBI:83834"/>
        <dbReference type="EC" id="5.2.1.8"/>
    </reaction>
</comment>
<dbReference type="EMBL" id="JAEHOE010000002">
    <property type="protein sequence ID" value="KAG2500970.1"/>
    <property type="molecule type" value="Genomic_DNA"/>
</dbReference>
<feature type="repeat" description="TPR" evidence="4">
    <location>
        <begin position="189"/>
        <end position="222"/>
    </location>
</feature>
<keyword evidence="3" id="KW-0697">Rotamase</keyword>
<keyword evidence="2 4" id="KW-0802">TPR repeat</keyword>
<evidence type="ECO:0000256" key="1">
    <source>
        <dbReference type="ARBA" id="ARBA00022737"/>
    </source>
</evidence>
<feature type="compositionally biased region" description="Low complexity" evidence="5">
    <location>
        <begin position="331"/>
        <end position="346"/>
    </location>
</feature>
<feature type="region of interest" description="Disordered" evidence="5">
    <location>
        <begin position="305"/>
        <end position="347"/>
    </location>
</feature>
<evidence type="ECO:0000256" key="5">
    <source>
        <dbReference type="SAM" id="MobiDB-lite"/>
    </source>
</evidence>
<dbReference type="SUPFAM" id="SSF54534">
    <property type="entry name" value="FKBP-like"/>
    <property type="match status" value="1"/>
</dbReference>